<evidence type="ECO:0000313" key="9">
    <source>
        <dbReference type="WBParaSite" id="Bm2750.1"/>
    </source>
</evidence>
<dbReference type="RefSeq" id="XP_042938015.1">
    <property type="nucleotide sequence ID" value="XM_043082081.1"/>
</dbReference>
<name>A0A4E9G0H3_BRUMA</name>
<feature type="transmembrane region" description="Helical" evidence="5">
    <location>
        <begin position="235"/>
        <end position="258"/>
    </location>
</feature>
<dbReference type="SUPFAM" id="SSF81321">
    <property type="entry name" value="Family A G protein-coupled receptor-like"/>
    <property type="match status" value="1"/>
</dbReference>
<feature type="transmembrane region" description="Helical" evidence="5">
    <location>
        <begin position="94"/>
        <end position="118"/>
    </location>
</feature>
<accession>A0A8L7SZR0</accession>
<dbReference type="WBParaSite" id="Bm2750.1">
    <property type="protein sequence ID" value="Bm2750.1"/>
    <property type="gene ID" value="WBGene00223011"/>
</dbReference>
<protein>
    <submittedName>
        <fullName evidence="9">G_PROTEIN_RECEP_F1_2 domain-containing protein</fullName>
    </submittedName>
</protein>
<dbReference type="KEGG" id="bmy:BM_BM2750"/>
<dbReference type="CTD" id="66059616"/>
<dbReference type="EMBL" id="CAAKNF010000195">
    <property type="protein sequence ID" value="VIO98806.1"/>
    <property type="molecule type" value="Genomic_DNA"/>
</dbReference>
<evidence type="ECO:0000256" key="3">
    <source>
        <dbReference type="ARBA" id="ARBA00022989"/>
    </source>
</evidence>
<dbReference type="GO" id="GO:0016020">
    <property type="term" value="C:membrane"/>
    <property type="evidence" value="ECO:0007669"/>
    <property type="project" value="UniProtKB-SubCell"/>
</dbReference>
<keyword evidence="3 5" id="KW-1133">Transmembrane helix</keyword>
<evidence type="ECO:0000313" key="8">
    <source>
        <dbReference type="Proteomes" id="UP000006672"/>
    </source>
</evidence>
<dbReference type="Pfam" id="PF10328">
    <property type="entry name" value="7TM_GPCR_Srx"/>
    <property type="match status" value="1"/>
</dbReference>
<proteinExistence type="predicted"/>
<feature type="transmembrane region" description="Helical" evidence="5">
    <location>
        <begin position="139"/>
        <end position="159"/>
    </location>
</feature>
<dbReference type="InterPro" id="IPR017452">
    <property type="entry name" value="GPCR_Rhodpsn_7TM"/>
</dbReference>
<feature type="transmembrane region" description="Helical" evidence="5">
    <location>
        <begin position="18"/>
        <end position="44"/>
    </location>
</feature>
<feature type="domain" description="G-protein coupled receptors family 1 profile" evidence="6">
    <location>
        <begin position="34"/>
        <end position="254"/>
    </location>
</feature>
<dbReference type="PROSITE" id="PS50262">
    <property type="entry name" value="G_PROTEIN_RECEP_F1_2"/>
    <property type="match status" value="1"/>
</dbReference>
<evidence type="ECO:0000313" key="7">
    <source>
        <dbReference type="EMBL" id="VIO98806.1"/>
    </source>
</evidence>
<sequence>MVLNSTEQIIHSNRADEIYAAVICFTLSVFGIITNGAAIVVIIAAKNLQNAFGYSCMSHAVGDLGVLIIFAIWIPLQLILTPETIPQFLQNKRLAYTIGQATIIFYYGAIYTHVLIGLNRYVAIAKPFSYAIYFNERKTMKWITLIWIISFIQSCIYQFDGCHYYFDRSAMLFLYSDAPCAQIISLYYEFYFNLAFVIFVVLLDIITFFKLKKMAKPIHGFQQVIRRRRAQEIRYFIQSVCSETALILTFLCFWSVAIHATTPFSMFLLNIGAWLTMHAADGFIMTAFNHHIFTHIKKSAKRASLPMVTIALSATNKRTHNQALSAQKRWLHMYHESKLKPNKIEPSRINA</sequence>
<feature type="transmembrane region" description="Helical" evidence="5">
    <location>
        <begin position="264"/>
        <end position="288"/>
    </location>
</feature>
<organism evidence="7">
    <name type="scientific">Brugia malayi</name>
    <name type="common">Filarial nematode worm</name>
    <dbReference type="NCBI Taxonomy" id="6279"/>
    <lineage>
        <taxon>Eukaryota</taxon>
        <taxon>Metazoa</taxon>
        <taxon>Ecdysozoa</taxon>
        <taxon>Nematoda</taxon>
        <taxon>Chromadorea</taxon>
        <taxon>Rhabditida</taxon>
        <taxon>Spirurina</taxon>
        <taxon>Spiruromorpha</taxon>
        <taxon>Filarioidea</taxon>
        <taxon>Onchocercidae</taxon>
        <taxon>Brugia</taxon>
    </lineage>
</organism>
<gene>
    <name evidence="7" type="primary">Bm2750</name>
    <name evidence="7" type="ORF">BM_BM2750</name>
</gene>
<dbReference type="CDD" id="cd00637">
    <property type="entry name" value="7tm_classA_rhodopsin-like"/>
    <property type="match status" value="1"/>
</dbReference>
<dbReference type="Proteomes" id="UP000006672">
    <property type="component" value="Unassembled WGS sequence"/>
</dbReference>
<evidence type="ECO:0000256" key="2">
    <source>
        <dbReference type="ARBA" id="ARBA00022692"/>
    </source>
</evidence>
<dbReference type="Gene3D" id="1.20.1070.10">
    <property type="entry name" value="Rhodopsin 7-helix transmembrane proteins"/>
    <property type="match status" value="1"/>
</dbReference>
<reference evidence="8" key="1">
    <citation type="journal article" date="2007" name="Science">
        <title>Draft genome of the filarial nematode parasite Brugia malayi.</title>
        <authorList>
            <person name="Ghedin E."/>
            <person name="Wang S."/>
            <person name="Spiro D."/>
            <person name="Caler E."/>
            <person name="Zhao Q."/>
            <person name="Crabtree J."/>
            <person name="Allen J.E."/>
            <person name="Delcher A.L."/>
            <person name="Guiliano D.B."/>
            <person name="Miranda-Saavedra D."/>
            <person name="Angiuoli S.V."/>
            <person name="Creasy T."/>
            <person name="Amedeo P."/>
            <person name="Haas B."/>
            <person name="El-Sayed N.M."/>
            <person name="Wortman J.R."/>
            <person name="Feldblyum T."/>
            <person name="Tallon L."/>
            <person name="Schatz M."/>
            <person name="Shumway M."/>
            <person name="Koo H."/>
            <person name="Salzberg S.L."/>
            <person name="Schobel S."/>
            <person name="Pertea M."/>
            <person name="Pop M."/>
            <person name="White O."/>
            <person name="Barton G.J."/>
            <person name="Carlow C.K."/>
            <person name="Crawford M.J."/>
            <person name="Daub J."/>
            <person name="Dimmic M.W."/>
            <person name="Estes C.F."/>
            <person name="Foster J.M."/>
            <person name="Ganatra M."/>
            <person name="Gregory W.F."/>
            <person name="Johnson N.M."/>
            <person name="Jin J."/>
            <person name="Komuniecki R."/>
            <person name="Korf I."/>
            <person name="Kumar S."/>
            <person name="Laney S."/>
            <person name="Li B.W."/>
            <person name="Li W."/>
            <person name="Lindblom T.H."/>
            <person name="Lustigman S."/>
            <person name="Ma D."/>
            <person name="Maina C.V."/>
            <person name="Martin D.M."/>
            <person name="McCarter J.P."/>
            <person name="McReynolds L."/>
            <person name="Mitreva M."/>
            <person name="Nutman T.B."/>
            <person name="Parkinson J."/>
            <person name="Peregrin-Alvarez J.M."/>
            <person name="Poole C."/>
            <person name="Ren Q."/>
            <person name="Saunders L."/>
            <person name="Sluder A.E."/>
            <person name="Smith K."/>
            <person name="Stanke M."/>
            <person name="Unnasch T.R."/>
            <person name="Ware J."/>
            <person name="Wei A.D."/>
            <person name="Weil G."/>
            <person name="Williams D.J."/>
            <person name="Zhang Y."/>
            <person name="Williams S.A."/>
            <person name="Fraser-Liggett C."/>
            <person name="Slatko B."/>
            <person name="Blaxter M.L."/>
            <person name="Scott A.L."/>
        </authorList>
    </citation>
    <scope>NUCLEOTIDE SEQUENCE</scope>
    <source>
        <strain evidence="8">FR3</strain>
    </source>
</reference>
<accession>A0A4E9G0H3</accession>
<dbReference type="PANTHER" id="PTHR23017">
    <property type="entry name" value="SERPENTINE RECEPTOR, CLASS X"/>
    <property type="match status" value="1"/>
</dbReference>
<dbReference type="PANTHER" id="PTHR23017:SF3">
    <property type="entry name" value="G-PROTEIN COUPLED RECEPTORS FAMILY 1 PROFILE DOMAIN-CONTAINING PROTEIN"/>
    <property type="match status" value="1"/>
</dbReference>
<reference evidence="9" key="3">
    <citation type="submission" date="2022-04" db="UniProtKB">
        <authorList>
            <consortium name="WormBaseParasite"/>
        </authorList>
    </citation>
    <scope>IDENTIFICATION</scope>
</reference>
<evidence type="ECO:0000256" key="4">
    <source>
        <dbReference type="ARBA" id="ARBA00023136"/>
    </source>
</evidence>
<dbReference type="OrthoDB" id="5839986at2759"/>
<keyword evidence="2 5" id="KW-0812">Transmembrane</keyword>
<comment type="subcellular location">
    <subcellularLocation>
        <location evidence="1">Membrane</location>
    </subcellularLocation>
</comment>
<keyword evidence="8" id="KW-1185">Reference proteome</keyword>
<evidence type="ECO:0000256" key="5">
    <source>
        <dbReference type="SAM" id="Phobius"/>
    </source>
</evidence>
<evidence type="ECO:0000256" key="1">
    <source>
        <dbReference type="ARBA" id="ARBA00004370"/>
    </source>
</evidence>
<keyword evidence="4 5" id="KW-0472">Membrane</keyword>
<dbReference type="AlphaFoldDB" id="A0A4E9G0H3"/>
<reference evidence="7" key="2">
    <citation type="submission" date="2019-04" db="EMBL/GenBank/DDBJ databases">
        <authorList>
            <person name="Howe K."/>
            <person name="Paulini M."/>
            <person name="Williams G."/>
        </authorList>
    </citation>
    <scope>NUCLEOTIDE SEQUENCE [LARGE SCALE GENOMIC DNA]</scope>
    <source>
        <strain evidence="7">FR3</strain>
    </source>
</reference>
<feature type="transmembrane region" description="Helical" evidence="5">
    <location>
        <begin position="190"/>
        <end position="209"/>
    </location>
</feature>
<dbReference type="InterPro" id="IPR019430">
    <property type="entry name" value="7TM_GPCR_serpentine_rcpt_Srx"/>
</dbReference>
<evidence type="ECO:0000259" key="6">
    <source>
        <dbReference type="PROSITE" id="PS50262"/>
    </source>
</evidence>
<dbReference type="GeneID" id="66059616"/>